<dbReference type="InterPro" id="IPR008922">
    <property type="entry name" value="Di-copper_centre_dom_sf"/>
</dbReference>
<dbReference type="SUPFAM" id="SSF48056">
    <property type="entry name" value="Di-copper centre-containing domain"/>
    <property type="match status" value="1"/>
</dbReference>
<keyword evidence="3" id="KW-0732">Signal</keyword>
<dbReference type="GO" id="GO:0046872">
    <property type="term" value="F:metal ion binding"/>
    <property type="evidence" value="ECO:0007669"/>
    <property type="project" value="UniProtKB-KW"/>
</dbReference>
<evidence type="ECO:0000313" key="6">
    <source>
        <dbReference type="Proteomes" id="UP000225706"/>
    </source>
</evidence>
<feature type="domain" description="Tyrosinase copper-binding" evidence="4">
    <location>
        <begin position="99"/>
        <end position="116"/>
    </location>
</feature>
<keyword evidence="2" id="KW-0186">Copper</keyword>
<feature type="chain" id="PRO_5012789863" evidence="3">
    <location>
        <begin position="22"/>
        <end position="405"/>
    </location>
</feature>
<evidence type="ECO:0000256" key="3">
    <source>
        <dbReference type="SAM" id="SignalP"/>
    </source>
</evidence>
<dbReference type="PANTHER" id="PTHR11474">
    <property type="entry name" value="TYROSINASE FAMILY MEMBER"/>
    <property type="match status" value="1"/>
</dbReference>
<dbReference type="AlphaFoldDB" id="A0A2B4RN75"/>
<dbReference type="InterPro" id="IPR002227">
    <property type="entry name" value="Tyrosinase_Cu-bd"/>
</dbReference>
<dbReference type="Proteomes" id="UP000225706">
    <property type="component" value="Unassembled WGS sequence"/>
</dbReference>
<keyword evidence="1" id="KW-0479">Metal-binding</keyword>
<dbReference type="EMBL" id="LSMT01000422">
    <property type="protein sequence ID" value="PFX18249.1"/>
    <property type="molecule type" value="Genomic_DNA"/>
</dbReference>
<organism evidence="5 6">
    <name type="scientific">Stylophora pistillata</name>
    <name type="common">Smooth cauliflower coral</name>
    <dbReference type="NCBI Taxonomy" id="50429"/>
    <lineage>
        <taxon>Eukaryota</taxon>
        <taxon>Metazoa</taxon>
        <taxon>Cnidaria</taxon>
        <taxon>Anthozoa</taxon>
        <taxon>Hexacorallia</taxon>
        <taxon>Scleractinia</taxon>
        <taxon>Astrocoeniina</taxon>
        <taxon>Pocilloporidae</taxon>
        <taxon>Stylophora</taxon>
    </lineage>
</organism>
<dbReference type="OrthoDB" id="6132182at2759"/>
<dbReference type="PROSITE" id="PS51257">
    <property type="entry name" value="PROKAR_LIPOPROTEIN"/>
    <property type="match status" value="1"/>
</dbReference>
<evidence type="ECO:0000256" key="1">
    <source>
        <dbReference type="ARBA" id="ARBA00022723"/>
    </source>
</evidence>
<evidence type="ECO:0000313" key="5">
    <source>
        <dbReference type="EMBL" id="PFX18249.1"/>
    </source>
</evidence>
<dbReference type="PRINTS" id="PR00092">
    <property type="entry name" value="TYROSINASE"/>
</dbReference>
<dbReference type="Pfam" id="PF00264">
    <property type="entry name" value="Tyrosinase"/>
    <property type="match status" value="1"/>
</dbReference>
<gene>
    <name evidence="5" type="primary">melC2</name>
    <name evidence="5" type="ORF">AWC38_SpisGene17397</name>
</gene>
<keyword evidence="6" id="KW-1185">Reference proteome</keyword>
<dbReference type="Gene3D" id="1.10.1280.10">
    <property type="entry name" value="Di-copper center containing domain from catechol oxidase"/>
    <property type="match status" value="1"/>
</dbReference>
<dbReference type="PROSITE" id="PS00497">
    <property type="entry name" value="TYROSINASE_1"/>
    <property type="match status" value="1"/>
</dbReference>
<accession>A0A2B4RN75</accession>
<reference evidence="6" key="1">
    <citation type="journal article" date="2017" name="bioRxiv">
        <title>Comparative analysis of the genomes of Stylophora pistillata and Acropora digitifera provides evidence for extensive differences between species of corals.</title>
        <authorList>
            <person name="Voolstra C.R."/>
            <person name="Li Y."/>
            <person name="Liew Y.J."/>
            <person name="Baumgarten S."/>
            <person name="Zoccola D."/>
            <person name="Flot J.-F."/>
            <person name="Tambutte S."/>
            <person name="Allemand D."/>
            <person name="Aranda M."/>
        </authorList>
    </citation>
    <scope>NUCLEOTIDE SEQUENCE [LARGE SCALE GENOMIC DNA]</scope>
</reference>
<dbReference type="PANTHER" id="PTHR11474:SF126">
    <property type="entry name" value="TYROSINASE-LIKE PROTEIN TYR-1-RELATED"/>
    <property type="match status" value="1"/>
</dbReference>
<evidence type="ECO:0000256" key="2">
    <source>
        <dbReference type="ARBA" id="ARBA00023008"/>
    </source>
</evidence>
<name>A0A2B4RN75_STYPI</name>
<protein>
    <submittedName>
        <fullName evidence="5">Tyrosinase</fullName>
    </submittedName>
</protein>
<dbReference type="GO" id="GO:0016491">
    <property type="term" value="F:oxidoreductase activity"/>
    <property type="evidence" value="ECO:0007669"/>
    <property type="project" value="InterPro"/>
</dbReference>
<sequence length="405" mass="46710">MLMKLLLAVALSVWAVGLSSSQSCSKEGAKVLNECGDTCYCKNGQLQCCRLRREFTSMTEDERTLYVEAVRVASTDPTYRKDYKALITTHEKLFNEGIHNQEQFLPWHRWFTLQYENLLRRVDCRVTISYWDWSLVSGDPWNSDKGRVWFDGPSGLGGDGVPPSLCIQDGVFREDLWNKTNGQCLRRLFNGFTPNAMDVFLVMDQPASMDGFNSFEVGLRVNLHDKIHCQIGGDMCSRTAAEAPEFFLHHGYIDRIWSDWQNRGPDYLTIFFVNLTDPMKGTEYSPRDFIDNRNLPNVESPEGKTCILYQAPLEPVYREVWKLLKGKTRQQILKVPRNPLEPLTDRQMRLFHVSPEEQRKAKEILQGLEPRFKLKATAPLFGEDRNLGFRLAFLRPTEGKEALIH</sequence>
<feature type="signal peptide" evidence="3">
    <location>
        <begin position="1"/>
        <end position="21"/>
    </location>
</feature>
<comment type="caution">
    <text evidence="5">The sequence shown here is derived from an EMBL/GenBank/DDBJ whole genome shotgun (WGS) entry which is preliminary data.</text>
</comment>
<proteinExistence type="predicted"/>
<dbReference type="STRING" id="50429.A0A2B4RN75"/>
<dbReference type="InterPro" id="IPR050316">
    <property type="entry name" value="Tyrosinase/Hemocyanin"/>
</dbReference>
<evidence type="ECO:0000259" key="4">
    <source>
        <dbReference type="PROSITE" id="PS00497"/>
    </source>
</evidence>